<evidence type="ECO:0000313" key="1">
    <source>
        <dbReference type="EMBL" id="KAJ9112582.1"/>
    </source>
</evidence>
<reference evidence="1" key="1">
    <citation type="submission" date="2023-04" db="EMBL/GenBank/DDBJ databases">
        <title>Draft Genome sequencing of Naganishia species isolated from polar environments using Oxford Nanopore Technology.</title>
        <authorList>
            <person name="Leo P."/>
            <person name="Venkateswaran K."/>
        </authorList>
    </citation>
    <scope>NUCLEOTIDE SEQUENCE</scope>
    <source>
        <strain evidence="1">MNA-CCFEE 5261</strain>
    </source>
</reference>
<name>A0ACC2WLR7_9TREE</name>
<dbReference type="EMBL" id="JASBWR010000004">
    <property type="protein sequence ID" value="KAJ9112582.1"/>
    <property type="molecule type" value="Genomic_DNA"/>
</dbReference>
<dbReference type="Proteomes" id="UP001241377">
    <property type="component" value="Unassembled WGS sequence"/>
</dbReference>
<comment type="caution">
    <text evidence="1">The sequence shown here is derived from an EMBL/GenBank/DDBJ whole genome shotgun (WGS) entry which is preliminary data.</text>
</comment>
<keyword evidence="2" id="KW-1185">Reference proteome</keyword>
<sequence>MSTTLEALKRIECTTAHQVGASAIFIKCCCDPDSTTHWSSSLALSDIPALINIASPLGPTFIPALDKYLANARANTFTRETSEEQRATEVFEDQNTTSSSLNHGDFYEIQGTSGSGKTQLVLFLLMTSILPAKIKFRESDLSDAAGKDSDGVSTAKQIRELGIGGKAQSVIFIHSSTHASPILRLSSLITSHVEHCLSSSEQQISAESQAKLARLVVKSALSRLTVFKIPIANASFAASDIVSPYAPLAATLAFIPQHVRQSDCELSLLIIDGIGDGFWQTRWQREQRSKEIQLRDSNNPQSQQQRIRSSQDVTMDDVVKRIDYIRRELGCAVIVTNQAIWKPTNSEKNQAISSTHFWAQHLPPPFPSPFETVKNQHAFGTHGSVQHNPNNYWPLTAQITLLPLSTNMRQMRPDILLYDVLRKGGEGDKREQARLNAKLRGLVRLPGQTNARQAGEFAFTVGEGEVETT</sequence>
<accession>A0ACC2WLR7</accession>
<protein>
    <submittedName>
        <fullName evidence="1">Uncharacterized protein</fullName>
    </submittedName>
</protein>
<proteinExistence type="predicted"/>
<gene>
    <name evidence="1" type="ORF">QFC19_000601</name>
</gene>
<evidence type="ECO:0000313" key="2">
    <source>
        <dbReference type="Proteomes" id="UP001241377"/>
    </source>
</evidence>
<organism evidence="1 2">
    <name type="scientific">Naganishia cerealis</name>
    <dbReference type="NCBI Taxonomy" id="610337"/>
    <lineage>
        <taxon>Eukaryota</taxon>
        <taxon>Fungi</taxon>
        <taxon>Dikarya</taxon>
        <taxon>Basidiomycota</taxon>
        <taxon>Agaricomycotina</taxon>
        <taxon>Tremellomycetes</taxon>
        <taxon>Filobasidiales</taxon>
        <taxon>Filobasidiaceae</taxon>
        <taxon>Naganishia</taxon>
    </lineage>
</organism>